<dbReference type="KEGG" id="dpd:Deipe_4164"/>
<dbReference type="PATRIC" id="fig|937777.3.peg.4191"/>
<accession>L0A6R2</accession>
<dbReference type="RefSeq" id="WP_015231432.1">
    <property type="nucleotide sequence ID" value="NC_019789.1"/>
</dbReference>
<organism evidence="1 2">
    <name type="scientific">Deinococcus peraridilitoris (strain DSM 19664 / LMG 22246 / CIP 109416 / KR-200)</name>
    <dbReference type="NCBI Taxonomy" id="937777"/>
    <lineage>
        <taxon>Bacteria</taxon>
        <taxon>Thermotogati</taxon>
        <taxon>Deinococcota</taxon>
        <taxon>Deinococci</taxon>
        <taxon>Deinococcales</taxon>
        <taxon>Deinococcaceae</taxon>
        <taxon>Deinococcus</taxon>
    </lineage>
</organism>
<dbReference type="EMBL" id="CP003383">
    <property type="protein sequence ID" value="AFZ69531.1"/>
    <property type="molecule type" value="Genomic_DNA"/>
</dbReference>
<geneLocation type="plasmid" evidence="1 2">
    <name>pDEIPE01</name>
</geneLocation>
<keyword evidence="2" id="KW-1185">Reference proteome</keyword>
<protein>
    <submittedName>
        <fullName evidence="1">Uncharacterized protein</fullName>
    </submittedName>
</protein>
<gene>
    <name evidence="1" type="ordered locus">Deipe_4164</name>
</gene>
<reference evidence="2" key="1">
    <citation type="submission" date="2012-03" db="EMBL/GenBank/DDBJ databases">
        <title>Complete sequence of plasmid 1 of Deinococcus peraridilitoris DSM 19664.</title>
        <authorList>
            <person name="Lucas S."/>
            <person name="Copeland A."/>
            <person name="Lapidus A."/>
            <person name="Glavina del Rio T."/>
            <person name="Dalin E."/>
            <person name="Tice H."/>
            <person name="Bruce D."/>
            <person name="Goodwin L."/>
            <person name="Pitluck S."/>
            <person name="Peters L."/>
            <person name="Mikhailova N."/>
            <person name="Lu M."/>
            <person name="Kyrpides N."/>
            <person name="Mavromatis K."/>
            <person name="Ivanova N."/>
            <person name="Brettin T."/>
            <person name="Detter J.C."/>
            <person name="Han C."/>
            <person name="Larimer F."/>
            <person name="Land M."/>
            <person name="Hauser L."/>
            <person name="Markowitz V."/>
            <person name="Cheng J.-F."/>
            <person name="Hugenholtz P."/>
            <person name="Woyke T."/>
            <person name="Wu D."/>
            <person name="Pukall R."/>
            <person name="Steenblock K."/>
            <person name="Brambilla E."/>
            <person name="Klenk H.-P."/>
            <person name="Eisen J.A."/>
        </authorList>
    </citation>
    <scope>NUCLEOTIDE SEQUENCE [LARGE SCALE GENOMIC DNA]</scope>
    <source>
        <strain evidence="2">DSM 19664 / LMG 22246 / CIP 109416 / KR-200</strain>
        <plasmid evidence="2">Plasmid pDEIPE01</plasmid>
    </source>
</reference>
<evidence type="ECO:0000313" key="1">
    <source>
        <dbReference type="EMBL" id="AFZ69531.1"/>
    </source>
</evidence>
<proteinExistence type="predicted"/>
<dbReference type="AlphaFoldDB" id="L0A6R2"/>
<name>L0A6R2_DEIPD</name>
<dbReference type="OrthoDB" id="2085958at2"/>
<sequence>MIEIPVCGRWKRNNSLFMRALVDDEDADVAWQYIWRLSRREPQQVVADVGGSVIVLPSLLLGLEGCEQRLRVEHRNGNSLDNRRRNLQVVSLPERGRGRIPAGLGGVGDRS</sequence>
<evidence type="ECO:0000313" key="2">
    <source>
        <dbReference type="Proteomes" id="UP000010467"/>
    </source>
</evidence>
<keyword evidence="1" id="KW-0614">Plasmid</keyword>
<dbReference type="HOGENOM" id="CLU_2154232_0_0_0"/>
<dbReference type="Proteomes" id="UP000010467">
    <property type="component" value="Plasmid pDEIPE01"/>
</dbReference>